<dbReference type="Gene3D" id="3.30.70.260">
    <property type="match status" value="1"/>
</dbReference>
<dbReference type="Proteomes" id="UP000243793">
    <property type="component" value="Chromosome"/>
</dbReference>
<keyword evidence="2" id="KW-1185">Reference proteome</keyword>
<reference evidence="2" key="1">
    <citation type="submission" date="2017-05" db="EMBL/GenBank/DDBJ databases">
        <authorList>
            <person name="Sung H."/>
        </authorList>
    </citation>
    <scope>NUCLEOTIDE SEQUENCE [LARGE SCALE GENOMIC DNA]</scope>
    <source>
        <strain evidence="2">AMac2203</strain>
    </source>
</reference>
<dbReference type="RefSeq" id="WP_086964319.1">
    <property type="nucleotide sequence ID" value="NZ_CP021376.1"/>
</dbReference>
<dbReference type="NCBIfam" id="NF008362">
    <property type="entry name" value="PRK11152.1"/>
    <property type="match status" value="1"/>
</dbReference>
<evidence type="ECO:0000313" key="1">
    <source>
        <dbReference type="EMBL" id="ART80452.1"/>
    </source>
</evidence>
<gene>
    <name evidence="1" type="ORF">CBP12_10105</name>
</gene>
<dbReference type="AlphaFoldDB" id="A0A1Y0CYR9"/>
<dbReference type="SUPFAM" id="SSF55021">
    <property type="entry name" value="ACT-like"/>
    <property type="match status" value="1"/>
</dbReference>
<sequence length="84" mass="9796">MNQYQLQVIAQFRPEVLERVLRLTRHRGFRIEKMDMTSQDSELVINLLVSSDRAVMLLSRQLEKLLDVTSVQVQESLQALKKIA</sequence>
<accession>A0A1Y0CYR9</accession>
<name>A0A1Y0CYR9_9GAMM</name>
<dbReference type="OrthoDB" id="6198158at2"/>
<evidence type="ECO:0000313" key="2">
    <source>
        <dbReference type="Proteomes" id="UP000243793"/>
    </source>
</evidence>
<protein>
    <submittedName>
        <fullName evidence="1">Acetolactate synthase 2 small subunit</fullName>
    </submittedName>
</protein>
<dbReference type="Pfam" id="PF13710">
    <property type="entry name" value="ACT_5"/>
    <property type="match status" value="1"/>
</dbReference>
<dbReference type="InterPro" id="IPR045865">
    <property type="entry name" value="ACT-like_dom_sf"/>
</dbReference>
<proteinExistence type="predicted"/>
<dbReference type="EMBL" id="CP021376">
    <property type="protein sequence ID" value="ART80452.1"/>
    <property type="molecule type" value="Genomic_DNA"/>
</dbReference>
<dbReference type="KEGG" id="ocm:CBP12_10105"/>
<organism evidence="1 2">
    <name type="scientific">Oceanisphaera avium</name>
    <dbReference type="NCBI Taxonomy" id="1903694"/>
    <lineage>
        <taxon>Bacteria</taxon>
        <taxon>Pseudomonadati</taxon>
        <taxon>Pseudomonadota</taxon>
        <taxon>Gammaproteobacteria</taxon>
        <taxon>Aeromonadales</taxon>
        <taxon>Aeromonadaceae</taxon>
        <taxon>Oceanisphaera</taxon>
    </lineage>
</organism>